<name>A0ACA9M631_9GLOM</name>
<dbReference type="Proteomes" id="UP000789366">
    <property type="component" value="Unassembled WGS sequence"/>
</dbReference>
<evidence type="ECO:0000313" key="2">
    <source>
        <dbReference type="Proteomes" id="UP000789366"/>
    </source>
</evidence>
<evidence type="ECO:0000313" key="1">
    <source>
        <dbReference type="EMBL" id="CAG8566371.1"/>
    </source>
</evidence>
<feature type="non-terminal residue" evidence="1">
    <location>
        <position position="1"/>
    </location>
</feature>
<gene>
    <name evidence="1" type="ORF">SPELUC_LOCUS5814</name>
</gene>
<dbReference type="EMBL" id="CAJVPW010006226">
    <property type="protein sequence ID" value="CAG8566371.1"/>
    <property type="molecule type" value="Genomic_DNA"/>
</dbReference>
<comment type="caution">
    <text evidence="1">The sequence shown here is derived from an EMBL/GenBank/DDBJ whole genome shotgun (WGS) entry which is preliminary data.</text>
</comment>
<proteinExistence type="predicted"/>
<keyword evidence="2" id="KW-1185">Reference proteome</keyword>
<accession>A0ACA9M631</accession>
<sequence>NFETGTSYTVNAEVSIPYTVMIDQVANIENSTFYMFTAKVITFGAVNAKFSTFYAVNVQPNSSYMIDIKTNTLCKNATLDSQLGKETEWNHFFKYQTLLSCVEIASVSSKILSAINHILLEYLTSQILSIEYIEMAQCLYFDVTLVNLTVIRLDNENKNINDRFTEDVYDVKQILLKSMISKVDQINIKETWQITDK</sequence>
<reference evidence="1" key="1">
    <citation type="submission" date="2021-06" db="EMBL/GenBank/DDBJ databases">
        <authorList>
            <person name="Kallberg Y."/>
            <person name="Tangrot J."/>
            <person name="Rosling A."/>
        </authorList>
    </citation>
    <scope>NUCLEOTIDE SEQUENCE</scope>
    <source>
        <strain evidence="1">28 12/20/2015</strain>
    </source>
</reference>
<protein>
    <submittedName>
        <fullName evidence="1">10533_t:CDS:1</fullName>
    </submittedName>
</protein>
<organism evidence="1 2">
    <name type="scientific">Cetraspora pellucida</name>
    <dbReference type="NCBI Taxonomy" id="1433469"/>
    <lineage>
        <taxon>Eukaryota</taxon>
        <taxon>Fungi</taxon>
        <taxon>Fungi incertae sedis</taxon>
        <taxon>Mucoromycota</taxon>
        <taxon>Glomeromycotina</taxon>
        <taxon>Glomeromycetes</taxon>
        <taxon>Diversisporales</taxon>
        <taxon>Gigasporaceae</taxon>
        <taxon>Cetraspora</taxon>
    </lineage>
</organism>